<evidence type="ECO:0000313" key="6">
    <source>
        <dbReference type="Proteomes" id="UP000800036"/>
    </source>
</evidence>
<dbReference type="AlphaFoldDB" id="A0A6A5V9H9"/>
<gene>
    <name evidence="5" type="ORF">BU23DRAFT_124021</name>
</gene>
<proteinExistence type="predicted"/>
<accession>A0A6A5V9H9</accession>
<sequence length="122" mass="13518">MPNPNPSPSPSEPPQVLGLSVTPLTQCAHWNSLLDVIAIKHFCCHKFYACISCHNASETHPPAVWPRSRRDERAVFCAKCKYVLTVDEYLGCCSACTKCGSGFNPGCKKHWELYFEVGEEGS</sequence>
<evidence type="ECO:0000256" key="3">
    <source>
        <dbReference type="ARBA" id="ARBA00022833"/>
    </source>
</evidence>
<dbReference type="Pfam" id="PF05495">
    <property type="entry name" value="zf-CHY"/>
    <property type="match status" value="1"/>
</dbReference>
<evidence type="ECO:0000256" key="2">
    <source>
        <dbReference type="ARBA" id="ARBA00022771"/>
    </source>
</evidence>
<dbReference type="GO" id="GO:0008270">
    <property type="term" value="F:zinc ion binding"/>
    <property type="evidence" value="ECO:0007669"/>
    <property type="project" value="UniProtKB-KW"/>
</dbReference>
<keyword evidence="3" id="KW-0862">Zinc</keyword>
<keyword evidence="6" id="KW-1185">Reference proteome</keyword>
<name>A0A6A5V9H9_9PLEO</name>
<dbReference type="InterPro" id="IPR008913">
    <property type="entry name" value="Znf_CHY"/>
</dbReference>
<dbReference type="PIRSF" id="PIRSF017292">
    <property type="entry name" value="UCP017292_Znf_CHY"/>
    <property type="match status" value="1"/>
</dbReference>
<dbReference type="GO" id="GO:0005758">
    <property type="term" value="C:mitochondrial intermembrane space"/>
    <property type="evidence" value="ECO:0007669"/>
    <property type="project" value="TreeGrafter"/>
</dbReference>
<evidence type="ECO:0000256" key="1">
    <source>
        <dbReference type="ARBA" id="ARBA00022723"/>
    </source>
</evidence>
<dbReference type="Proteomes" id="UP000800036">
    <property type="component" value="Unassembled WGS sequence"/>
</dbReference>
<reference evidence="5" key="1">
    <citation type="journal article" date="2020" name="Stud. Mycol.">
        <title>101 Dothideomycetes genomes: a test case for predicting lifestyles and emergence of pathogens.</title>
        <authorList>
            <person name="Haridas S."/>
            <person name="Albert R."/>
            <person name="Binder M."/>
            <person name="Bloem J."/>
            <person name="Labutti K."/>
            <person name="Salamov A."/>
            <person name="Andreopoulos B."/>
            <person name="Baker S."/>
            <person name="Barry K."/>
            <person name="Bills G."/>
            <person name="Bluhm B."/>
            <person name="Cannon C."/>
            <person name="Castanera R."/>
            <person name="Culley D."/>
            <person name="Daum C."/>
            <person name="Ezra D."/>
            <person name="Gonzalez J."/>
            <person name="Henrissat B."/>
            <person name="Kuo A."/>
            <person name="Liang C."/>
            <person name="Lipzen A."/>
            <person name="Lutzoni F."/>
            <person name="Magnuson J."/>
            <person name="Mondo S."/>
            <person name="Nolan M."/>
            <person name="Ohm R."/>
            <person name="Pangilinan J."/>
            <person name="Park H.-J."/>
            <person name="Ramirez L."/>
            <person name="Alfaro M."/>
            <person name="Sun H."/>
            <person name="Tritt A."/>
            <person name="Yoshinaga Y."/>
            <person name="Zwiers L.-H."/>
            <person name="Turgeon B."/>
            <person name="Goodwin S."/>
            <person name="Spatafora J."/>
            <person name="Crous P."/>
            <person name="Grigoriev I."/>
        </authorList>
    </citation>
    <scope>NUCLEOTIDE SEQUENCE</scope>
    <source>
        <strain evidence="5">CBS 107.79</strain>
    </source>
</reference>
<dbReference type="GO" id="GO:0045041">
    <property type="term" value="P:protein import into mitochondrial intermembrane space"/>
    <property type="evidence" value="ECO:0007669"/>
    <property type="project" value="TreeGrafter"/>
</dbReference>
<dbReference type="OrthoDB" id="411372at2759"/>
<keyword evidence="1" id="KW-0479">Metal-binding</keyword>
<dbReference type="PANTHER" id="PTHR28082:SF1">
    <property type="entry name" value="HELPER OF TIM PROTEIN 13"/>
    <property type="match status" value="1"/>
</dbReference>
<protein>
    <submittedName>
        <fullName evidence="5">Zinc finger CHY domain-containing protein</fullName>
    </submittedName>
</protein>
<feature type="domain" description="CHY-type" evidence="4">
    <location>
        <begin position="27"/>
        <end position="98"/>
    </location>
</feature>
<dbReference type="InterPro" id="IPR037274">
    <property type="entry name" value="Znf_CHY_sf"/>
</dbReference>
<evidence type="ECO:0000313" key="5">
    <source>
        <dbReference type="EMBL" id="KAF1973784.1"/>
    </source>
</evidence>
<dbReference type="InterPro" id="IPR052604">
    <property type="entry name" value="Mito_Tim_assembly_helper"/>
</dbReference>
<keyword evidence="2" id="KW-0863">Zinc-finger</keyword>
<evidence type="ECO:0000259" key="4">
    <source>
        <dbReference type="Pfam" id="PF05495"/>
    </source>
</evidence>
<dbReference type="PANTHER" id="PTHR28082">
    <property type="entry name" value="ZINC FINGER PROTEIN"/>
    <property type="match status" value="1"/>
</dbReference>
<dbReference type="EMBL" id="ML976678">
    <property type="protein sequence ID" value="KAF1973784.1"/>
    <property type="molecule type" value="Genomic_DNA"/>
</dbReference>
<dbReference type="SUPFAM" id="SSF161219">
    <property type="entry name" value="CHY zinc finger-like"/>
    <property type="match status" value="1"/>
</dbReference>
<organism evidence="5 6">
    <name type="scientific">Bimuria novae-zelandiae CBS 107.79</name>
    <dbReference type="NCBI Taxonomy" id="1447943"/>
    <lineage>
        <taxon>Eukaryota</taxon>
        <taxon>Fungi</taxon>
        <taxon>Dikarya</taxon>
        <taxon>Ascomycota</taxon>
        <taxon>Pezizomycotina</taxon>
        <taxon>Dothideomycetes</taxon>
        <taxon>Pleosporomycetidae</taxon>
        <taxon>Pleosporales</taxon>
        <taxon>Massarineae</taxon>
        <taxon>Didymosphaeriaceae</taxon>
        <taxon>Bimuria</taxon>
    </lineage>
</organism>
<dbReference type="InterPro" id="IPR016694">
    <property type="entry name" value="UCP017292"/>
</dbReference>